<organism evidence="1 2">
    <name type="scientific">Halovenus rubra</name>
    <dbReference type="NCBI Taxonomy" id="869890"/>
    <lineage>
        <taxon>Archaea</taxon>
        <taxon>Methanobacteriati</taxon>
        <taxon>Methanobacteriota</taxon>
        <taxon>Stenosarchaea group</taxon>
        <taxon>Halobacteria</taxon>
        <taxon>Halobacteriales</taxon>
        <taxon>Haloarculaceae</taxon>
        <taxon>Halovenus</taxon>
    </lineage>
</organism>
<gene>
    <name evidence="1" type="ORF">ACFQJ7_13305</name>
</gene>
<evidence type="ECO:0000313" key="1">
    <source>
        <dbReference type="EMBL" id="MFC7126987.1"/>
    </source>
</evidence>
<evidence type="ECO:0008006" key="3">
    <source>
        <dbReference type="Google" id="ProtNLM"/>
    </source>
</evidence>
<evidence type="ECO:0000313" key="2">
    <source>
        <dbReference type="Proteomes" id="UP001596414"/>
    </source>
</evidence>
<dbReference type="AlphaFoldDB" id="A0ABD5XAR3"/>
<proteinExistence type="predicted"/>
<accession>A0ABD5XAR3</accession>
<dbReference type="Pfam" id="PF26484">
    <property type="entry name" value="WNWW"/>
    <property type="match status" value="1"/>
</dbReference>
<reference evidence="1 2" key="1">
    <citation type="journal article" date="2014" name="Int. J. Syst. Evol. Microbiol.">
        <title>Complete genome sequence of Corynebacterium casei LMG S-19264T (=DSM 44701T), isolated from a smear-ripened cheese.</title>
        <authorList>
            <consortium name="US DOE Joint Genome Institute (JGI-PGF)"/>
            <person name="Walter F."/>
            <person name="Albersmeier A."/>
            <person name="Kalinowski J."/>
            <person name="Ruckert C."/>
        </authorList>
    </citation>
    <scope>NUCLEOTIDE SEQUENCE [LARGE SCALE GENOMIC DNA]</scope>
    <source>
        <strain evidence="1 2">CGMCC 4.7215</strain>
    </source>
</reference>
<dbReference type="EMBL" id="JBHSZQ010000047">
    <property type="protein sequence ID" value="MFC7126987.1"/>
    <property type="molecule type" value="Genomic_DNA"/>
</dbReference>
<dbReference type="Proteomes" id="UP001596414">
    <property type="component" value="Unassembled WGS sequence"/>
</dbReference>
<name>A0ABD5XAR3_9EURY</name>
<comment type="caution">
    <text evidence="1">The sequence shown here is derived from an EMBL/GenBank/DDBJ whole genome shotgun (WGS) entry which is preliminary data.</text>
</comment>
<dbReference type="InterPro" id="IPR058716">
    <property type="entry name" value="WNWW_dom-containing"/>
</dbReference>
<protein>
    <recommendedName>
        <fullName evidence="3">Halobacterial output domain-containing protein</fullName>
    </recommendedName>
</protein>
<sequence>MDRERLVEELADAFGGTETALRAVSRQARDLTDSGRIEEDLEYKPTVEDVLSNLEDAPEEYSVIERWNWWIGSLELSYGDYQRFRVRSDIEDPAE</sequence>
<dbReference type="RefSeq" id="WP_267637166.1">
    <property type="nucleotide sequence ID" value="NZ_JAODIY010000009.1"/>
</dbReference>